<evidence type="ECO:0000313" key="3">
    <source>
        <dbReference type="Proteomes" id="UP000429232"/>
    </source>
</evidence>
<sequence length="96" mass="11280">MSLKIIYSDDAISTLNAIHDFIILRFGTRVADKFIDKAEKVVTLISENPMMFKSIHLGNEIRKGFITEQTSVFYKISETEILLMYFWENRQEPQFL</sequence>
<dbReference type="Pfam" id="PF05016">
    <property type="entry name" value="ParE_toxin"/>
    <property type="match status" value="1"/>
</dbReference>
<dbReference type="Proteomes" id="UP000429232">
    <property type="component" value="Chromosome"/>
</dbReference>
<accession>A0A7T7FBT7</accession>
<gene>
    <name evidence="2" type="ORF">GO620_003265</name>
</gene>
<dbReference type="KEGG" id="mgik:GO620_003265"/>
<dbReference type="Gene3D" id="3.30.2310.20">
    <property type="entry name" value="RelE-like"/>
    <property type="match status" value="1"/>
</dbReference>
<organism evidence="2 3">
    <name type="scientific">Mucilaginibacter ginkgonis</name>
    <dbReference type="NCBI Taxonomy" id="2682091"/>
    <lineage>
        <taxon>Bacteria</taxon>
        <taxon>Pseudomonadati</taxon>
        <taxon>Bacteroidota</taxon>
        <taxon>Sphingobacteriia</taxon>
        <taxon>Sphingobacteriales</taxon>
        <taxon>Sphingobacteriaceae</taxon>
        <taxon>Mucilaginibacter</taxon>
    </lineage>
</organism>
<reference evidence="2 3" key="1">
    <citation type="submission" date="2020-12" db="EMBL/GenBank/DDBJ databases">
        <title>HMF7856_wgs.fasta genome submission.</title>
        <authorList>
            <person name="Kang H."/>
            <person name="Kim H."/>
            <person name="Joh K."/>
        </authorList>
    </citation>
    <scope>NUCLEOTIDE SEQUENCE [LARGE SCALE GENOMIC DNA]</scope>
    <source>
        <strain evidence="2 3">HMF7856</strain>
    </source>
</reference>
<keyword evidence="1" id="KW-1277">Toxin-antitoxin system</keyword>
<proteinExistence type="predicted"/>
<dbReference type="InterPro" id="IPR035093">
    <property type="entry name" value="RelE/ParE_toxin_dom_sf"/>
</dbReference>
<dbReference type="InterPro" id="IPR007712">
    <property type="entry name" value="RelE/ParE_toxin"/>
</dbReference>
<dbReference type="EMBL" id="CP066775">
    <property type="protein sequence ID" value="QQL50489.1"/>
    <property type="molecule type" value="Genomic_DNA"/>
</dbReference>
<name>A0A7T7FBT7_9SPHI</name>
<evidence type="ECO:0000313" key="2">
    <source>
        <dbReference type="EMBL" id="QQL50489.1"/>
    </source>
</evidence>
<dbReference type="AlphaFoldDB" id="A0A7T7FBT7"/>
<protein>
    <submittedName>
        <fullName evidence="2">Type II toxin-antitoxin system RelE/ParE family toxin</fullName>
    </submittedName>
</protein>
<keyword evidence="3" id="KW-1185">Reference proteome</keyword>
<dbReference type="RefSeq" id="WP_198173598.1">
    <property type="nucleotide sequence ID" value="NZ_CP066775.1"/>
</dbReference>
<evidence type="ECO:0000256" key="1">
    <source>
        <dbReference type="ARBA" id="ARBA00022649"/>
    </source>
</evidence>